<evidence type="ECO:0000313" key="3">
    <source>
        <dbReference type="Proteomes" id="UP000265520"/>
    </source>
</evidence>
<organism evidence="2 3">
    <name type="scientific">Trifolium medium</name>
    <dbReference type="NCBI Taxonomy" id="97028"/>
    <lineage>
        <taxon>Eukaryota</taxon>
        <taxon>Viridiplantae</taxon>
        <taxon>Streptophyta</taxon>
        <taxon>Embryophyta</taxon>
        <taxon>Tracheophyta</taxon>
        <taxon>Spermatophyta</taxon>
        <taxon>Magnoliopsida</taxon>
        <taxon>eudicotyledons</taxon>
        <taxon>Gunneridae</taxon>
        <taxon>Pentapetalae</taxon>
        <taxon>rosids</taxon>
        <taxon>fabids</taxon>
        <taxon>Fabales</taxon>
        <taxon>Fabaceae</taxon>
        <taxon>Papilionoideae</taxon>
        <taxon>50 kb inversion clade</taxon>
        <taxon>NPAAA clade</taxon>
        <taxon>Hologalegina</taxon>
        <taxon>IRL clade</taxon>
        <taxon>Trifolieae</taxon>
        <taxon>Trifolium</taxon>
    </lineage>
</organism>
<dbReference type="AlphaFoldDB" id="A0A392R5D7"/>
<evidence type="ECO:0000256" key="1">
    <source>
        <dbReference type="SAM" id="MobiDB-lite"/>
    </source>
</evidence>
<name>A0A392R5D7_9FABA</name>
<feature type="non-terminal residue" evidence="2">
    <location>
        <position position="1"/>
    </location>
</feature>
<feature type="region of interest" description="Disordered" evidence="1">
    <location>
        <begin position="1"/>
        <end position="23"/>
    </location>
</feature>
<proteinExistence type="predicted"/>
<evidence type="ECO:0000313" key="2">
    <source>
        <dbReference type="EMBL" id="MCI31314.1"/>
    </source>
</evidence>
<dbReference type="Proteomes" id="UP000265520">
    <property type="component" value="Unassembled WGS sequence"/>
</dbReference>
<sequence length="155" mass="17091">PRPEPRQASNVEEEKPASGGQDLKQVAMCISRPEDFSVPEHLEDKYAAPIFSKWENFPETMVISGGGFNKITIGSVKRKFEELIDATSKQSATLDKPKKGPVPLSFYLKELPGGSANAQIPLLIRANMANFDVRRVLVDPGSSVDIMFAHCFQTL</sequence>
<feature type="non-terminal residue" evidence="2">
    <location>
        <position position="155"/>
    </location>
</feature>
<reference evidence="2 3" key="1">
    <citation type="journal article" date="2018" name="Front. Plant Sci.">
        <title>Red Clover (Trifolium pratense) and Zigzag Clover (T. medium) - A Picture of Genomic Similarities and Differences.</title>
        <authorList>
            <person name="Dluhosova J."/>
            <person name="Istvanek J."/>
            <person name="Nedelnik J."/>
            <person name="Repkova J."/>
        </authorList>
    </citation>
    <scope>NUCLEOTIDE SEQUENCE [LARGE SCALE GENOMIC DNA]</scope>
    <source>
        <strain evidence="3">cv. 10/8</strain>
        <tissue evidence="2">Leaf</tissue>
    </source>
</reference>
<dbReference type="EMBL" id="LXQA010186233">
    <property type="protein sequence ID" value="MCI31314.1"/>
    <property type="molecule type" value="Genomic_DNA"/>
</dbReference>
<evidence type="ECO:0008006" key="4">
    <source>
        <dbReference type="Google" id="ProtNLM"/>
    </source>
</evidence>
<comment type="caution">
    <text evidence="2">The sequence shown here is derived from an EMBL/GenBank/DDBJ whole genome shotgun (WGS) entry which is preliminary data.</text>
</comment>
<accession>A0A392R5D7</accession>
<protein>
    <recommendedName>
        <fullName evidence="4">Gag-pol polyprotein</fullName>
    </recommendedName>
</protein>
<keyword evidence="3" id="KW-1185">Reference proteome</keyword>